<sequence>MMREQTLTIIKESGEPFVISSSEEMMVLNFLPSSPVFNNEEERFPGMDGVIDLGGTFEARDSIRSQIVFFSKNIDEFYRIRNFIFRLFASQELFYVITNREPEKRWKVRVASKYEVEPKASGNYGEIDLVFKSPSTFSESVYTTLESGSNEYVYNTNSFSVYNAGDAKIDPRSPHTPLLITFKGVSDKLKIKNKTTGDEWAYNGNTTADDIIRLDRVRSTKNSLSIVRDTNKKVIQLNAGVNEFEITGATGAFSISFDFRFYCF</sequence>
<gene>
    <name evidence="2" type="ORF">BC05F1_03842</name>
</gene>
<accession>A0A1C4ERS0</accession>
<name>A0A1C4ERS0_9BACI</name>
<dbReference type="EMBL" id="FMBE01000013">
    <property type="protein sequence ID" value="SCC46286.1"/>
    <property type="molecule type" value="Genomic_DNA"/>
</dbReference>
<dbReference type="AlphaFoldDB" id="A0A1C4ERS0"/>
<evidence type="ECO:0000259" key="1">
    <source>
        <dbReference type="Pfam" id="PF05709"/>
    </source>
</evidence>
<reference evidence="3" key="1">
    <citation type="submission" date="2016-08" db="EMBL/GenBank/DDBJ databases">
        <authorList>
            <person name="Loux V."/>
            <person name="Rue O."/>
        </authorList>
    </citation>
    <scope>NUCLEOTIDE SEQUENCE [LARGE SCALE GENOMIC DNA]</scope>
    <source>
        <strain evidence="3">INRA Bc05-F1</strain>
    </source>
</reference>
<dbReference type="Proteomes" id="UP000196052">
    <property type="component" value="Unassembled WGS sequence"/>
</dbReference>
<dbReference type="Pfam" id="PF05709">
    <property type="entry name" value="Sipho_tail"/>
    <property type="match status" value="1"/>
</dbReference>
<evidence type="ECO:0000313" key="3">
    <source>
        <dbReference type="Proteomes" id="UP000196052"/>
    </source>
</evidence>
<dbReference type="InterPro" id="IPR008841">
    <property type="entry name" value="Siphovirus-type_tail_N"/>
</dbReference>
<protein>
    <recommendedName>
        <fullName evidence="1">Siphovirus-type tail component RIFT-related domain-containing protein</fullName>
    </recommendedName>
</protein>
<proteinExistence type="predicted"/>
<dbReference type="Gene3D" id="2.40.30.200">
    <property type="match status" value="1"/>
</dbReference>
<evidence type="ECO:0000313" key="2">
    <source>
        <dbReference type="EMBL" id="SCC46286.1"/>
    </source>
</evidence>
<organism evidence="2 3">
    <name type="scientific">Bacillus wiedmannii</name>
    <dbReference type="NCBI Taxonomy" id="1890302"/>
    <lineage>
        <taxon>Bacteria</taxon>
        <taxon>Bacillati</taxon>
        <taxon>Bacillota</taxon>
        <taxon>Bacilli</taxon>
        <taxon>Bacillales</taxon>
        <taxon>Bacillaceae</taxon>
        <taxon>Bacillus</taxon>
        <taxon>Bacillus cereus group</taxon>
    </lineage>
</organism>
<feature type="domain" description="Siphovirus-type tail component RIFT-related" evidence="1">
    <location>
        <begin position="29"/>
        <end position="131"/>
    </location>
</feature>